<dbReference type="InterPro" id="IPR036890">
    <property type="entry name" value="HATPase_C_sf"/>
</dbReference>
<dbReference type="PANTHER" id="PTHR10169">
    <property type="entry name" value="DNA TOPOISOMERASE/GYRASE"/>
    <property type="match status" value="1"/>
</dbReference>
<dbReference type="GO" id="GO:0006265">
    <property type="term" value="P:DNA topological change"/>
    <property type="evidence" value="ECO:0007669"/>
    <property type="project" value="UniProtKB-UniRule"/>
</dbReference>
<dbReference type="Gene3D" id="1.10.268.10">
    <property type="entry name" value="Topoisomerase, domain 3"/>
    <property type="match status" value="1"/>
</dbReference>
<evidence type="ECO:0000256" key="10">
    <source>
        <dbReference type="ARBA" id="ARBA00022840"/>
    </source>
</evidence>
<dbReference type="PROSITE" id="PS50880">
    <property type="entry name" value="TOPRIM"/>
    <property type="match status" value="1"/>
</dbReference>
<dbReference type="InterPro" id="IPR013506">
    <property type="entry name" value="Topo_IIA_bsu_dom2"/>
</dbReference>
<dbReference type="InterPro" id="IPR031660">
    <property type="entry name" value="TOPRIM_C"/>
</dbReference>
<dbReference type="InterPro" id="IPR013760">
    <property type="entry name" value="Topo_IIA-like_dom_sf"/>
</dbReference>
<evidence type="ECO:0000256" key="2">
    <source>
        <dbReference type="ARBA" id="ARBA00001913"/>
    </source>
</evidence>
<evidence type="ECO:0000256" key="1">
    <source>
        <dbReference type="ARBA" id="ARBA00000185"/>
    </source>
</evidence>
<dbReference type="Gene3D" id="3.30.565.10">
    <property type="entry name" value="Histidine kinase-like ATPase, C-terminal domain"/>
    <property type="match status" value="1"/>
</dbReference>
<dbReference type="GO" id="GO:0046872">
    <property type="term" value="F:metal ion binding"/>
    <property type="evidence" value="ECO:0007669"/>
    <property type="project" value="UniProtKB-KW"/>
</dbReference>
<dbReference type="EMBL" id="HF920637">
    <property type="protein sequence ID" value="CCV02464.1"/>
    <property type="molecule type" value="Genomic_DNA"/>
</dbReference>
<evidence type="ECO:0000256" key="17">
    <source>
        <dbReference type="SAM" id="Coils"/>
    </source>
</evidence>
<evidence type="ECO:0000259" key="19">
    <source>
        <dbReference type="PROSITE" id="PS52040"/>
    </source>
</evidence>
<dbReference type="Gene3D" id="3.40.50.670">
    <property type="match status" value="1"/>
</dbReference>
<comment type="cofactor">
    <cofactor evidence="3">
        <name>Mn(2+)</name>
        <dbReference type="ChEBI" id="CHEBI:29035"/>
    </cofactor>
</comment>
<dbReference type="Gene3D" id="3.30.1360.40">
    <property type="match status" value="1"/>
</dbReference>
<dbReference type="SUPFAM" id="SSF55874">
    <property type="entry name" value="ATPase domain of HSP90 chaperone/DNA topoisomerase II/histidine kinase"/>
    <property type="match status" value="1"/>
</dbReference>
<dbReference type="Pfam" id="PF00521">
    <property type="entry name" value="DNA_topoisoIV"/>
    <property type="match status" value="1"/>
</dbReference>
<evidence type="ECO:0000256" key="8">
    <source>
        <dbReference type="ARBA" id="ARBA00022723"/>
    </source>
</evidence>
<evidence type="ECO:0000256" key="9">
    <source>
        <dbReference type="ARBA" id="ARBA00022741"/>
    </source>
</evidence>
<keyword evidence="14 16" id="KW-0413">Isomerase</keyword>
<evidence type="ECO:0000259" key="18">
    <source>
        <dbReference type="PROSITE" id="PS50880"/>
    </source>
</evidence>
<dbReference type="Gene3D" id="3.30.230.10">
    <property type="match status" value="1"/>
</dbReference>
<evidence type="ECO:0000256" key="3">
    <source>
        <dbReference type="ARBA" id="ARBA00001936"/>
    </source>
</evidence>
<keyword evidence="11" id="KW-0460">Magnesium</keyword>
<sequence>MAKIKYATLSEIDHILKRPEVVIGSVEVSETLEYVVDSNFSVVEEKVVNVSEAMIRIFVEVLANAVDNIQRSKNTIPCKFIKIEIDTDGRTLVKNDGEIISISKNENNEGLYNHELVFGRLRSSSNYDDTISRETSGKNGLGVKCTNILSTSFQVTGVDPVNKKKLVQRWSENMKKTDGPKITASTSKSGYTEVEYWPEFKRLSVENKYSEDILGVLRKHILDVAMIASADGVSVYLKEGDKPELKVSIKKFLDYTKLFLGPPTNSNEIISTTTPDGKSELIVVFTESKKKSVSFVNGLCTRDGGQHVDGWVKPFTSQLLELLNKKKSSYKLTSKDILSNFRFFVKSIVDKPQFDSQNKNKLKFPTLKYVVPDNIIKKVSKWESVQKLREKVLLRFEKNKDVEIIKTLNDKRKRPKVSVKEYDPANSAGTSRSSKCTLIVCEGLSAKTYAVAGIGTGISFNTSKTQTNEVKKGREWFGILPLRGKFLNVRNASNEKMAQNAVVTDLVNAMGLTFKMDYSSEKARSSLNYGSIIIIPDPDEDGIHIEALVLNFFHYYFPSLLNIAVNCGSYGTFPFISSMKIPIIEASYKKKTHEFFTHEAFQSWKHDIKSCDIKIDYFKGLGTTTPADVPKKFGKKMVVFSVDKNANQSMDKAFKDEEADQRKEWLQNYSPENRTFDLDLPNKVLDIDITTFVDEELIKFSIEDCKRSLPHIMDGQKESQRKVIFGIKQWNGKKEGSDRQKIKVAQLGAFVAQKTDYKHGEQNLFETITKMAQDFVGSNNIPLLEQGGQFGTRLSGGKDAANPRYIFTKQPEILNKIFRPEDDPILTYSSDNGGTGEPDFYVPVIPLLCVNGSMGVGTGFSCNIPMFNPIEIINGIKQWISMRTKGEKYVFKGDNIYHPWYKNFTGKIEKNGGGKFTSYGTLTKKESGKQRNEKRKEEESVYEVTELPINMWTDKFKELCDKFVTDGIITEWKFGDSSVEKISFIITSKNDDLQLEDLKLKSYIHTSNMVAFDHLGRIHKFETLNGILQRFCKERVKFYEKRRIHTIHETEHLLAVAENKKRFMEKMMNKELQIFLVPDEKVKEQLIQQRFLLVSEAKGGEGSYEYLLKMSVRSFTKENVDKLKTNILKLKEKIHKYKNATDGSLWLEDIMELELFL</sequence>
<keyword evidence="10" id="KW-0067">ATP-binding</keyword>
<keyword evidence="17" id="KW-0175">Coiled coil</keyword>
<dbReference type="Gene3D" id="3.90.199.10">
    <property type="entry name" value="Topoisomerase II, domain 5"/>
    <property type="match status" value="1"/>
</dbReference>
<dbReference type="InterPro" id="IPR001241">
    <property type="entry name" value="Topo_IIA"/>
</dbReference>
<dbReference type="Gene3D" id="3.30.1490.30">
    <property type="match status" value="1"/>
</dbReference>
<evidence type="ECO:0000256" key="14">
    <source>
        <dbReference type="ARBA" id="ARBA00023235"/>
    </source>
</evidence>
<dbReference type="InterPro" id="IPR013757">
    <property type="entry name" value="Topo_IIA_A_a_sf"/>
</dbReference>
<dbReference type="InterPro" id="IPR013758">
    <property type="entry name" value="Topo_IIA_A/C_ab"/>
</dbReference>
<organism evidence="20 21">
    <name type="scientific">Armadillidium vulgare iridescent virus</name>
    <dbReference type="NCBI Taxonomy" id="72201"/>
    <lineage>
        <taxon>Viruses</taxon>
        <taxon>Varidnaviria</taxon>
        <taxon>Bamfordvirae</taxon>
        <taxon>Nucleocytoviricota</taxon>
        <taxon>Megaviricetes</taxon>
        <taxon>Pimascovirales</taxon>
        <taxon>Pimascovirales incertae sedis</taxon>
        <taxon>Iridoviridae</taxon>
        <taxon>Betairidovirinae</taxon>
        <taxon>Iridovirus</taxon>
        <taxon>Iridovirus armadillidium1</taxon>
        <taxon>Invertebrate iridescent virus 31</taxon>
    </lineage>
</organism>
<dbReference type="GeneID" id="19738676"/>
<dbReference type="GO" id="GO:0003918">
    <property type="term" value="F:DNA topoisomerase type II (double strand cut, ATP-hydrolyzing) activity"/>
    <property type="evidence" value="ECO:0007669"/>
    <property type="project" value="UniProtKB-EC"/>
</dbReference>
<name>A0A068QLQ0_9VIRU</name>
<feature type="domain" description="Topo IIA-type catalytic" evidence="19">
    <location>
        <begin position="709"/>
        <end position="1150"/>
    </location>
</feature>
<dbReference type="GO" id="GO:0000819">
    <property type="term" value="P:sister chromatid segregation"/>
    <property type="evidence" value="ECO:0007669"/>
    <property type="project" value="TreeGrafter"/>
</dbReference>
<evidence type="ECO:0000256" key="7">
    <source>
        <dbReference type="ARBA" id="ARBA00019635"/>
    </source>
</evidence>
<evidence type="ECO:0000256" key="11">
    <source>
        <dbReference type="ARBA" id="ARBA00022842"/>
    </source>
</evidence>
<dbReference type="PRINTS" id="PR00418">
    <property type="entry name" value="TPI2FAMILY"/>
</dbReference>
<dbReference type="InterPro" id="IPR001154">
    <property type="entry name" value="TopoII_euk"/>
</dbReference>
<dbReference type="InterPro" id="IPR013759">
    <property type="entry name" value="Topo_IIA_B_C"/>
</dbReference>
<proteinExistence type="inferred from homology"/>
<dbReference type="Pfam" id="PF16898">
    <property type="entry name" value="TOPRIM_C"/>
    <property type="match status" value="1"/>
</dbReference>
<evidence type="ECO:0000313" key="21">
    <source>
        <dbReference type="Proteomes" id="UP000114278"/>
    </source>
</evidence>
<dbReference type="InterPro" id="IPR014721">
    <property type="entry name" value="Ribsml_uS5_D2-typ_fold_subgr"/>
</dbReference>
<dbReference type="PROSITE" id="PS52040">
    <property type="entry name" value="TOPO_IIA"/>
    <property type="match status" value="1"/>
</dbReference>
<feature type="domain" description="Toprim" evidence="18">
    <location>
        <begin position="436"/>
        <end position="568"/>
    </location>
</feature>
<keyword evidence="21" id="KW-1185">Reference proteome</keyword>
<dbReference type="GO" id="GO:0003677">
    <property type="term" value="F:DNA binding"/>
    <property type="evidence" value="ECO:0007669"/>
    <property type="project" value="UniProtKB-UniRule"/>
</dbReference>
<dbReference type="RefSeq" id="YP_009046706.1">
    <property type="nucleotide sequence ID" value="NC_024451.1"/>
</dbReference>
<dbReference type="Pfam" id="PF00204">
    <property type="entry name" value="DNA_gyraseB"/>
    <property type="match status" value="1"/>
</dbReference>
<dbReference type="SUPFAM" id="SSF56719">
    <property type="entry name" value="Type II DNA topoisomerase"/>
    <property type="match status" value="1"/>
</dbReference>
<dbReference type="PRINTS" id="PR01158">
    <property type="entry name" value="TOPISMRASEII"/>
</dbReference>
<dbReference type="InterPro" id="IPR002205">
    <property type="entry name" value="Topo_IIA_dom_A"/>
</dbReference>
<evidence type="ECO:0000256" key="15">
    <source>
        <dbReference type="ARBA" id="ARBA00031138"/>
    </source>
</evidence>
<gene>
    <name evidence="20" type="primary">092R</name>
    <name evidence="20" type="ORF">IIV31_092R</name>
</gene>
<dbReference type="InterPro" id="IPR020568">
    <property type="entry name" value="Ribosomal_Su5_D2-typ_SF"/>
</dbReference>
<evidence type="ECO:0000256" key="13">
    <source>
        <dbReference type="ARBA" id="ARBA00023125"/>
    </source>
</evidence>
<evidence type="ECO:0000256" key="16">
    <source>
        <dbReference type="PROSITE-ProRule" id="PRU01384"/>
    </source>
</evidence>
<evidence type="ECO:0000256" key="5">
    <source>
        <dbReference type="ARBA" id="ARBA00011080"/>
    </source>
</evidence>
<evidence type="ECO:0000256" key="4">
    <source>
        <dbReference type="ARBA" id="ARBA00001946"/>
    </source>
</evidence>
<dbReference type="SMART" id="SM00433">
    <property type="entry name" value="TOP2c"/>
    <property type="match status" value="1"/>
</dbReference>
<keyword evidence="8" id="KW-0479">Metal-binding</keyword>
<accession>A0A068QLQ0</accession>
<dbReference type="EC" id="5.6.2.2" evidence="6"/>
<comment type="cofactor">
    <cofactor evidence="4">
        <name>Mg(2+)</name>
        <dbReference type="ChEBI" id="CHEBI:18420"/>
    </cofactor>
</comment>
<keyword evidence="9" id="KW-0547">Nucleotide-binding</keyword>
<evidence type="ECO:0000313" key="20">
    <source>
        <dbReference type="EMBL" id="CCV02464.1"/>
    </source>
</evidence>
<keyword evidence="12 16" id="KW-0799">Topoisomerase</keyword>
<dbReference type="SMART" id="SM00434">
    <property type="entry name" value="TOP4c"/>
    <property type="match status" value="1"/>
</dbReference>
<reference evidence="20 21" key="1">
    <citation type="journal article" date="2014" name="J. Gen. Virol.">
        <title>Genome sequence of a crustacean iridovirus, IIV31, isolated from the pill bug, Armadillidium vulgare.</title>
        <authorList>
            <person name="Piegu B."/>
            <person name="Guizard S."/>
            <person name="Yeping T."/>
            <person name="Cruaud C."/>
            <person name="Asgari S."/>
            <person name="Bideshi D.K."/>
            <person name="Federici B.A."/>
            <person name="Bigot Y."/>
        </authorList>
    </citation>
    <scope>NUCLEOTIDE SEQUENCE [LARGE SCALE GENOMIC DNA]</scope>
</reference>
<feature type="coiled-coil region" evidence="17">
    <location>
        <begin position="1113"/>
        <end position="1140"/>
    </location>
</feature>
<feature type="active site" description="O-(5'-phospho-DNA)-tyrosine intermediate" evidence="16">
    <location>
        <position position="805"/>
    </location>
</feature>
<dbReference type="PANTHER" id="PTHR10169:SF38">
    <property type="entry name" value="DNA TOPOISOMERASE 2"/>
    <property type="match status" value="1"/>
</dbReference>
<keyword evidence="13 16" id="KW-0238">DNA-binding</keyword>
<evidence type="ECO:0000256" key="12">
    <source>
        <dbReference type="ARBA" id="ARBA00023029"/>
    </source>
</evidence>
<protein>
    <recommendedName>
        <fullName evidence="7">DNA topoisomerase 2</fullName>
        <ecNumber evidence="6">5.6.2.2</ecNumber>
    </recommendedName>
    <alternativeName>
        <fullName evidence="15">DNA topoisomerase II</fullName>
    </alternativeName>
</protein>
<comment type="similarity">
    <text evidence="5">Belongs to the type II topoisomerase family.</text>
</comment>
<comment type="cofactor">
    <cofactor evidence="2">
        <name>Ca(2+)</name>
        <dbReference type="ChEBI" id="CHEBI:29108"/>
    </cofactor>
</comment>
<dbReference type="SUPFAM" id="SSF54211">
    <property type="entry name" value="Ribosomal protein S5 domain 2-like"/>
    <property type="match status" value="1"/>
</dbReference>
<dbReference type="InterPro" id="IPR050634">
    <property type="entry name" value="DNA_Topoisomerase_II"/>
</dbReference>
<dbReference type="GO" id="GO:0005524">
    <property type="term" value="F:ATP binding"/>
    <property type="evidence" value="ECO:0007669"/>
    <property type="project" value="UniProtKB-KW"/>
</dbReference>
<dbReference type="FunFam" id="3.40.50.670:FF:000001">
    <property type="entry name" value="DNA topoisomerase 2"/>
    <property type="match status" value="1"/>
</dbReference>
<comment type="catalytic activity">
    <reaction evidence="1 16">
        <text>ATP-dependent breakage, passage and rejoining of double-stranded DNA.</text>
        <dbReference type="EC" id="5.6.2.2"/>
    </reaction>
</comment>
<evidence type="ECO:0000256" key="6">
    <source>
        <dbReference type="ARBA" id="ARBA00012895"/>
    </source>
</evidence>
<dbReference type="OrthoDB" id="569at10239"/>
<dbReference type="KEGG" id="vg:19738676"/>
<dbReference type="InterPro" id="IPR006171">
    <property type="entry name" value="TOPRIM_dom"/>
</dbReference>
<dbReference type="Proteomes" id="UP000114278">
    <property type="component" value="Segment"/>
</dbReference>